<protein>
    <recommendedName>
        <fullName evidence="4">N-acetyltransferase domain-containing protein</fullName>
    </recommendedName>
</protein>
<evidence type="ECO:0000313" key="2">
    <source>
        <dbReference type="EMBL" id="KAI1858232.1"/>
    </source>
</evidence>
<comment type="caution">
    <text evidence="2">The sequence shown here is derived from an EMBL/GenBank/DDBJ whole genome shotgun (WGS) entry which is preliminary data.</text>
</comment>
<evidence type="ECO:0008006" key="4">
    <source>
        <dbReference type="Google" id="ProtNLM"/>
    </source>
</evidence>
<dbReference type="OrthoDB" id="4738875at2759"/>
<dbReference type="AlphaFoldDB" id="A0A9P9WDE6"/>
<dbReference type="Gene3D" id="3.40.630.30">
    <property type="match status" value="1"/>
</dbReference>
<keyword evidence="3" id="KW-1185">Reference proteome</keyword>
<organism evidence="2 3">
    <name type="scientific">Neoarthrinium moseri</name>
    <dbReference type="NCBI Taxonomy" id="1658444"/>
    <lineage>
        <taxon>Eukaryota</taxon>
        <taxon>Fungi</taxon>
        <taxon>Dikarya</taxon>
        <taxon>Ascomycota</taxon>
        <taxon>Pezizomycotina</taxon>
        <taxon>Sordariomycetes</taxon>
        <taxon>Xylariomycetidae</taxon>
        <taxon>Amphisphaeriales</taxon>
        <taxon>Apiosporaceae</taxon>
        <taxon>Neoarthrinium</taxon>
    </lineage>
</organism>
<feature type="signal peptide" evidence="1">
    <location>
        <begin position="1"/>
        <end position="22"/>
    </location>
</feature>
<dbReference type="Proteomes" id="UP000829685">
    <property type="component" value="Unassembled WGS sequence"/>
</dbReference>
<dbReference type="InterPro" id="IPR016181">
    <property type="entry name" value="Acyl_CoA_acyltransferase"/>
</dbReference>
<keyword evidence="1" id="KW-0732">Signal</keyword>
<proteinExistence type="predicted"/>
<name>A0A9P9WDE6_9PEZI</name>
<dbReference type="PANTHER" id="PTHR42791:SF2">
    <property type="entry name" value="N-ACETYLTRANSFERASE DOMAIN-CONTAINING PROTEIN"/>
    <property type="match status" value="1"/>
</dbReference>
<evidence type="ECO:0000313" key="3">
    <source>
        <dbReference type="Proteomes" id="UP000829685"/>
    </source>
</evidence>
<evidence type="ECO:0000256" key="1">
    <source>
        <dbReference type="SAM" id="SignalP"/>
    </source>
</evidence>
<dbReference type="SUPFAM" id="SSF55729">
    <property type="entry name" value="Acyl-CoA N-acyltransferases (Nat)"/>
    <property type="match status" value="1"/>
</dbReference>
<dbReference type="EMBL" id="JAFIMR010000037">
    <property type="protein sequence ID" value="KAI1858232.1"/>
    <property type="molecule type" value="Genomic_DNA"/>
</dbReference>
<feature type="chain" id="PRO_5040152938" description="N-acetyltransferase domain-containing protein" evidence="1">
    <location>
        <begin position="23"/>
        <end position="256"/>
    </location>
</feature>
<dbReference type="InterPro" id="IPR052523">
    <property type="entry name" value="Trichothecene_AcTrans"/>
</dbReference>
<dbReference type="PANTHER" id="PTHR42791">
    <property type="entry name" value="GNAT FAMILY ACETYLTRANSFERASE"/>
    <property type="match status" value="1"/>
</dbReference>
<gene>
    <name evidence="2" type="ORF">JX265_010900</name>
</gene>
<reference evidence="2" key="1">
    <citation type="submission" date="2021-03" db="EMBL/GenBank/DDBJ databases">
        <title>Revisited historic fungal species revealed as producer of novel bioactive compounds through whole genome sequencing and comparative genomics.</title>
        <authorList>
            <person name="Vignolle G.A."/>
            <person name="Hochenegger N."/>
            <person name="Mach R.L."/>
            <person name="Mach-Aigner A.R."/>
            <person name="Javad Rahimi M."/>
            <person name="Salim K.A."/>
            <person name="Chan C.M."/>
            <person name="Lim L.B.L."/>
            <person name="Cai F."/>
            <person name="Druzhinina I.S."/>
            <person name="U'Ren J.M."/>
            <person name="Derntl C."/>
        </authorList>
    </citation>
    <scope>NUCLEOTIDE SEQUENCE</scope>
    <source>
        <strain evidence="2">TUCIM 5799</strain>
    </source>
</reference>
<accession>A0A9P9WDE6</accession>
<sequence>MAPRPMFAAVVATLLLCLPCWARYHDQQYLAAVPFDFRDAVGEDAGEFATVLLDAFSPDPDWRYIHQFEDEYPDYAWNCMRKTFKPLLEDPAASGLTIRVIAVPDETSERGSRVVSLSVWQFNKTSESTQALWPMGIAAWSDKCDLHLDINMTRSDQFVGEMTAAQKKYLDDVYPRQVYLGGLATHPKWDGNGFAATHLHWGMALADNMGLPTTLIGTPAGHPLYKSVGFQDIHNITFERLDGKGIIWHEVMKYPA</sequence>